<keyword evidence="6" id="KW-0677">Repeat</keyword>
<dbReference type="EMBL" id="VZTA01022350">
    <property type="protein sequence ID" value="NXA67686.1"/>
    <property type="molecule type" value="Genomic_DNA"/>
</dbReference>
<dbReference type="PANTHER" id="PTHR48423:SF1">
    <property type="entry name" value="INTERLEUKIN-27 RECEPTOR SUBUNIT ALPHA"/>
    <property type="match status" value="1"/>
</dbReference>
<dbReference type="FunFam" id="2.60.40.10:FF:000414">
    <property type="entry name" value="Interleukin-6 receptor subunit beta"/>
    <property type="match status" value="1"/>
</dbReference>
<accession>A0A7K7XPS5</accession>
<keyword evidence="13" id="KW-1185">Reference proteome</keyword>
<dbReference type="GO" id="GO:0005886">
    <property type="term" value="C:plasma membrane"/>
    <property type="evidence" value="ECO:0007669"/>
    <property type="project" value="UniProtKB-SubCell"/>
</dbReference>
<evidence type="ECO:0000256" key="5">
    <source>
        <dbReference type="ARBA" id="ARBA00022729"/>
    </source>
</evidence>
<sequence>SCNLTGLWDSTDYSVAIRCINNESAFWSGWSGEKNGSTEEKPPSGKVDLWRVIEPSHSSRNRSVHLMWKPLKSFPPSGRILGYKIQYFPEKKTALKRTNNSTEKKITFLLNEEAHIISVTAYNSAGESPEAILRIPSADEKTFQMIETVTTSTTNEEVLVQWITSEPEPTGYVVEWYEELEMDPFGRSWQYVSNSTQWKNNKSTFISYSCNSVQMY</sequence>
<dbReference type="InterPro" id="IPR003961">
    <property type="entry name" value="FN3_dom"/>
</dbReference>
<feature type="non-terminal residue" evidence="12">
    <location>
        <position position="216"/>
    </location>
</feature>
<evidence type="ECO:0000256" key="10">
    <source>
        <dbReference type="ARBA" id="ARBA00023180"/>
    </source>
</evidence>
<dbReference type="InterPro" id="IPR013783">
    <property type="entry name" value="Ig-like_fold"/>
</dbReference>
<dbReference type="PANTHER" id="PTHR48423">
    <property type="entry name" value="INTERLEUKIN-27 RECEPTOR SUBUNIT ALPHA"/>
    <property type="match status" value="1"/>
</dbReference>
<evidence type="ECO:0000256" key="3">
    <source>
        <dbReference type="ARBA" id="ARBA00022475"/>
    </source>
</evidence>
<keyword evidence="10" id="KW-0325">Glycoprotein</keyword>
<dbReference type="PROSITE" id="PS50853">
    <property type="entry name" value="FN3"/>
    <property type="match status" value="2"/>
</dbReference>
<feature type="domain" description="Fibronectin type-III" evidence="11">
    <location>
        <begin position="42"/>
        <end position="141"/>
    </location>
</feature>
<dbReference type="CDD" id="cd00063">
    <property type="entry name" value="FN3"/>
    <property type="match status" value="1"/>
</dbReference>
<feature type="domain" description="Fibronectin type-III" evidence="11">
    <location>
        <begin position="1"/>
        <end position="41"/>
    </location>
</feature>
<keyword evidence="7" id="KW-1133">Transmembrane helix</keyword>
<protein>
    <submittedName>
        <fullName evidence="12">IL31R protein</fullName>
    </submittedName>
</protein>
<comment type="subcellular location">
    <subcellularLocation>
        <location evidence="1">Cell membrane</location>
        <topology evidence="1">Single-pass type I membrane protein</topology>
    </subcellularLocation>
</comment>
<keyword evidence="9" id="KW-0675">Receptor</keyword>
<dbReference type="InterPro" id="IPR052672">
    <property type="entry name" value="Type1_Cytokine_Rcpt_Type2"/>
</dbReference>
<proteinExistence type="inferred from homology"/>
<keyword evidence="5" id="KW-0732">Signal</keyword>
<evidence type="ECO:0000259" key="11">
    <source>
        <dbReference type="PROSITE" id="PS50853"/>
    </source>
</evidence>
<reference evidence="12 13" key="1">
    <citation type="submission" date="2019-09" db="EMBL/GenBank/DDBJ databases">
        <title>Bird 10,000 Genomes (B10K) Project - Family phase.</title>
        <authorList>
            <person name="Zhang G."/>
        </authorList>
    </citation>
    <scope>NUCLEOTIDE SEQUENCE [LARGE SCALE GENOMIC DNA]</scope>
    <source>
        <strain evidence="12">B10K-DU-030-22</strain>
        <tissue evidence="12">Blood</tissue>
    </source>
</reference>
<evidence type="ECO:0000256" key="6">
    <source>
        <dbReference type="ARBA" id="ARBA00022737"/>
    </source>
</evidence>
<comment type="caution">
    <text evidence="12">The sequence shown here is derived from an EMBL/GenBank/DDBJ whole genome shotgun (WGS) entry which is preliminary data.</text>
</comment>
<evidence type="ECO:0000256" key="8">
    <source>
        <dbReference type="ARBA" id="ARBA00023136"/>
    </source>
</evidence>
<dbReference type="Pfam" id="PF00041">
    <property type="entry name" value="fn3"/>
    <property type="match status" value="1"/>
</dbReference>
<organism evidence="12 13">
    <name type="scientific">Mohoua ochrocephala</name>
    <dbReference type="NCBI Taxonomy" id="874463"/>
    <lineage>
        <taxon>Eukaryota</taxon>
        <taxon>Metazoa</taxon>
        <taxon>Chordata</taxon>
        <taxon>Craniata</taxon>
        <taxon>Vertebrata</taxon>
        <taxon>Euteleostomi</taxon>
        <taxon>Archelosauria</taxon>
        <taxon>Archosauria</taxon>
        <taxon>Dinosauria</taxon>
        <taxon>Saurischia</taxon>
        <taxon>Theropoda</taxon>
        <taxon>Coelurosauria</taxon>
        <taxon>Aves</taxon>
        <taxon>Neognathae</taxon>
        <taxon>Neoaves</taxon>
        <taxon>Telluraves</taxon>
        <taxon>Australaves</taxon>
        <taxon>Passeriformes</taxon>
        <taxon>Meliphagoidea</taxon>
        <taxon>Acanthizidae</taxon>
        <taxon>Mohoua</taxon>
    </lineage>
</organism>
<name>A0A7K7XPS5_9PASS</name>
<evidence type="ECO:0000256" key="2">
    <source>
        <dbReference type="ARBA" id="ARBA00008921"/>
    </source>
</evidence>
<keyword evidence="4" id="KW-0812">Transmembrane</keyword>
<evidence type="ECO:0000256" key="7">
    <source>
        <dbReference type="ARBA" id="ARBA00022989"/>
    </source>
</evidence>
<evidence type="ECO:0000256" key="4">
    <source>
        <dbReference type="ARBA" id="ARBA00022692"/>
    </source>
</evidence>
<dbReference type="InterPro" id="IPR036116">
    <property type="entry name" value="FN3_sf"/>
</dbReference>
<dbReference type="AlphaFoldDB" id="A0A7K7XPS5"/>
<dbReference type="SUPFAM" id="SSF49265">
    <property type="entry name" value="Fibronectin type III"/>
    <property type="match status" value="1"/>
</dbReference>
<evidence type="ECO:0000313" key="12">
    <source>
        <dbReference type="EMBL" id="NXA67686.1"/>
    </source>
</evidence>
<feature type="non-terminal residue" evidence="12">
    <location>
        <position position="1"/>
    </location>
</feature>
<evidence type="ECO:0000256" key="1">
    <source>
        <dbReference type="ARBA" id="ARBA00004251"/>
    </source>
</evidence>
<keyword evidence="3" id="KW-1003">Cell membrane</keyword>
<keyword evidence="8" id="KW-0472">Membrane</keyword>
<comment type="similarity">
    <text evidence="2">Belongs to the type I cytokine receptor family. Type 2 subfamily.</text>
</comment>
<dbReference type="Gene3D" id="2.60.40.10">
    <property type="entry name" value="Immunoglobulins"/>
    <property type="match status" value="3"/>
</dbReference>
<evidence type="ECO:0000256" key="9">
    <source>
        <dbReference type="ARBA" id="ARBA00023170"/>
    </source>
</evidence>
<evidence type="ECO:0000313" key="13">
    <source>
        <dbReference type="Proteomes" id="UP000586926"/>
    </source>
</evidence>
<dbReference type="Proteomes" id="UP000586926">
    <property type="component" value="Unassembled WGS sequence"/>
</dbReference>
<gene>
    <name evidence="12" type="primary">Il31ra</name>
    <name evidence="12" type="ORF">MOHOCH_R04010</name>
</gene>